<dbReference type="Pfam" id="PF02768">
    <property type="entry name" value="DNA_pol3_beta_3"/>
    <property type="match status" value="1"/>
</dbReference>
<keyword evidence="7" id="KW-0239">DNA-directed DNA polymerase</keyword>
<dbReference type="InterPro" id="IPR046938">
    <property type="entry name" value="DNA_clamp_sf"/>
</dbReference>
<keyword evidence="6" id="KW-0235">DNA replication</keyword>
<feature type="domain" description="DNA polymerase III beta sliding clamp N-terminal" evidence="9">
    <location>
        <begin position="1"/>
        <end position="116"/>
    </location>
</feature>
<keyword evidence="4 12" id="KW-0808">Transferase</keyword>
<dbReference type="Pfam" id="PF00712">
    <property type="entry name" value="DNA_pol3_beta"/>
    <property type="match status" value="1"/>
</dbReference>
<evidence type="ECO:0000256" key="2">
    <source>
        <dbReference type="ARBA" id="ARBA00010752"/>
    </source>
</evidence>
<dbReference type="SUPFAM" id="SSF55979">
    <property type="entry name" value="DNA clamp"/>
    <property type="match status" value="3"/>
</dbReference>
<evidence type="ECO:0000256" key="6">
    <source>
        <dbReference type="ARBA" id="ARBA00022705"/>
    </source>
</evidence>
<dbReference type="Pfam" id="PF02767">
    <property type="entry name" value="DNA_pol3_beta_2"/>
    <property type="match status" value="1"/>
</dbReference>
<gene>
    <name evidence="12" type="primary">dnaN</name>
    <name evidence="12" type="ORF">ACFY8C_10855</name>
</gene>
<dbReference type="Proteomes" id="UP001602370">
    <property type="component" value="Unassembled WGS sequence"/>
</dbReference>
<dbReference type="PANTHER" id="PTHR30478">
    <property type="entry name" value="DNA POLYMERASE III SUBUNIT BETA"/>
    <property type="match status" value="1"/>
</dbReference>
<evidence type="ECO:0000259" key="9">
    <source>
        <dbReference type="Pfam" id="PF00712"/>
    </source>
</evidence>
<evidence type="ECO:0000256" key="7">
    <source>
        <dbReference type="ARBA" id="ARBA00022932"/>
    </source>
</evidence>
<protein>
    <submittedName>
        <fullName evidence="12">DNA polymerase III subunit beta</fullName>
        <ecNumber evidence="12">2.7.7.7</ecNumber>
    </submittedName>
</protein>
<name>A0ABW6XMX2_9ACTN</name>
<dbReference type="GO" id="GO:0003887">
    <property type="term" value="F:DNA-directed DNA polymerase activity"/>
    <property type="evidence" value="ECO:0007669"/>
    <property type="project" value="UniProtKB-EC"/>
</dbReference>
<sequence>MEFRIDSGVLTDAVAWAARVLPARSPMPVLGGLLLEAADGRLRVSGLDHEASARIEVEADTGVGGRALVLGRRLLDICKVLPRGLTELAVEGARLSVTSGDARFGLSLLPLDDYPAPPALPAVRGLVDGDAFAAAVGQVAVAAGRDDSLPVLTGIRLALDGAVMTLAATDRYRYAVRTLEWKPEADGGEPADVVVPARRLTEIARSLAGTGPARLALDSGSIGFERDGLRTITRLLDGRLPRHDKLFALGDHALAAADRAPLTEAVKRVAVVAEGDSPVQLTFTPTSIHLQAGYEDDVASQRLPATLTGQDTLTVAFNPGYLLDALTALDTPEVHFHLLGPGQRALLTDGPQPTHRHLLMSVKPLV</sequence>
<dbReference type="EMBL" id="JBIBDZ010000002">
    <property type="protein sequence ID" value="MFF5918839.1"/>
    <property type="molecule type" value="Genomic_DNA"/>
</dbReference>
<dbReference type="InterPro" id="IPR022634">
    <property type="entry name" value="DNA_polIII_beta_N"/>
</dbReference>
<reference evidence="12 13" key="1">
    <citation type="submission" date="2024-10" db="EMBL/GenBank/DDBJ databases">
        <title>The Natural Products Discovery Center: Release of the First 8490 Sequenced Strains for Exploring Actinobacteria Biosynthetic Diversity.</title>
        <authorList>
            <person name="Kalkreuter E."/>
            <person name="Kautsar S.A."/>
            <person name="Yang D."/>
            <person name="Bader C.D."/>
            <person name="Teijaro C.N."/>
            <person name="Fluegel L."/>
            <person name="Davis C.M."/>
            <person name="Simpson J.R."/>
            <person name="Lauterbach L."/>
            <person name="Steele A.D."/>
            <person name="Gui C."/>
            <person name="Meng S."/>
            <person name="Li G."/>
            <person name="Viehrig K."/>
            <person name="Ye F."/>
            <person name="Su P."/>
            <person name="Kiefer A.F."/>
            <person name="Nichols A."/>
            <person name="Cepeda A.J."/>
            <person name="Yan W."/>
            <person name="Fan B."/>
            <person name="Jiang Y."/>
            <person name="Adhikari A."/>
            <person name="Zheng C.-J."/>
            <person name="Schuster L."/>
            <person name="Cowan T.M."/>
            <person name="Smanski M.J."/>
            <person name="Chevrette M.G."/>
            <person name="De Carvalho L.P.S."/>
            <person name="Shen B."/>
        </authorList>
    </citation>
    <scope>NUCLEOTIDE SEQUENCE [LARGE SCALE GENOMIC DNA]</scope>
    <source>
        <strain evidence="12 13">NPDC012605</strain>
    </source>
</reference>
<evidence type="ECO:0000256" key="3">
    <source>
        <dbReference type="ARBA" id="ARBA00022490"/>
    </source>
</evidence>
<accession>A0ABW6XMX2</accession>
<comment type="subcellular location">
    <subcellularLocation>
        <location evidence="1">Cytoplasm</location>
    </subcellularLocation>
</comment>
<feature type="domain" description="DNA polymerase III beta sliding clamp C-terminal" evidence="11">
    <location>
        <begin position="253"/>
        <end position="362"/>
    </location>
</feature>
<evidence type="ECO:0000256" key="4">
    <source>
        <dbReference type="ARBA" id="ARBA00022679"/>
    </source>
</evidence>
<comment type="caution">
    <text evidence="12">The sequence shown here is derived from an EMBL/GenBank/DDBJ whole genome shotgun (WGS) entry which is preliminary data.</text>
</comment>
<keyword evidence="3" id="KW-0963">Cytoplasm</keyword>
<comment type="similarity">
    <text evidence="2">Belongs to the beta sliding clamp family.</text>
</comment>
<evidence type="ECO:0000259" key="11">
    <source>
        <dbReference type="Pfam" id="PF02768"/>
    </source>
</evidence>
<organism evidence="12 13">
    <name type="scientific">Streptomyces flavochromogenes</name>
    <dbReference type="NCBI Taxonomy" id="68199"/>
    <lineage>
        <taxon>Bacteria</taxon>
        <taxon>Bacillati</taxon>
        <taxon>Actinomycetota</taxon>
        <taxon>Actinomycetes</taxon>
        <taxon>Kitasatosporales</taxon>
        <taxon>Streptomycetaceae</taxon>
        <taxon>Streptomyces</taxon>
    </lineage>
</organism>
<evidence type="ECO:0000259" key="10">
    <source>
        <dbReference type="Pfam" id="PF02767"/>
    </source>
</evidence>
<evidence type="ECO:0000256" key="5">
    <source>
        <dbReference type="ARBA" id="ARBA00022695"/>
    </source>
</evidence>
<keyword evidence="5 12" id="KW-0548">Nucleotidyltransferase</keyword>
<dbReference type="NCBIfam" id="TIGR00663">
    <property type="entry name" value="dnan"/>
    <property type="match status" value="1"/>
</dbReference>
<keyword evidence="8" id="KW-0238">DNA-binding</keyword>
<proteinExistence type="inferred from homology"/>
<dbReference type="InterPro" id="IPR022637">
    <property type="entry name" value="DNA_polIII_beta_cen"/>
</dbReference>
<dbReference type="RefSeq" id="WP_030320269.1">
    <property type="nucleotide sequence ID" value="NZ_JBIBDZ010000002.1"/>
</dbReference>
<dbReference type="Gene3D" id="3.10.150.10">
    <property type="entry name" value="DNA Polymerase III, subunit A, domain 2"/>
    <property type="match status" value="3"/>
</dbReference>
<dbReference type="InterPro" id="IPR001001">
    <property type="entry name" value="DNA_polIII_beta"/>
</dbReference>
<evidence type="ECO:0000256" key="1">
    <source>
        <dbReference type="ARBA" id="ARBA00004496"/>
    </source>
</evidence>
<evidence type="ECO:0000313" key="12">
    <source>
        <dbReference type="EMBL" id="MFF5918839.1"/>
    </source>
</evidence>
<keyword evidence="13" id="KW-1185">Reference proteome</keyword>
<dbReference type="PANTHER" id="PTHR30478:SF0">
    <property type="entry name" value="BETA SLIDING CLAMP"/>
    <property type="match status" value="1"/>
</dbReference>
<evidence type="ECO:0000256" key="8">
    <source>
        <dbReference type="ARBA" id="ARBA00023125"/>
    </source>
</evidence>
<dbReference type="InterPro" id="IPR022635">
    <property type="entry name" value="DNA_polIII_beta_C"/>
</dbReference>
<feature type="domain" description="DNA polymerase III beta sliding clamp central" evidence="10">
    <location>
        <begin position="128"/>
        <end position="241"/>
    </location>
</feature>
<dbReference type="SMART" id="SM00480">
    <property type="entry name" value="POL3Bc"/>
    <property type="match status" value="1"/>
</dbReference>
<dbReference type="CDD" id="cd00140">
    <property type="entry name" value="beta_clamp"/>
    <property type="match status" value="1"/>
</dbReference>
<evidence type="ECO:0000313" key="13">
    <source>
        <dbReference type="Proteomes" id="UP001602370"/>
    </source>
</evidence>
<dbReference type="EC" id="2.7.7.7" evidence="12"/>